<feature type="region of interest" description="Disordered" evidence="6">
    <location>
        <begin position="1011"/>
        <end position="1069"/>
    </location>
</feature>
<dbReference type="PROSITE" id="PS51294">
    <property type="entry name" value="HTH_MYB"/>
    <property type="match status" value="1"/>
</dbReference>
<dbReference type="Pfam" id="PF00249">
    <property type="entry name" value="Myb_DNA-binding"/>
    <property type="match status" value="1"/>
</dbReference>
<dbReference type="Gene3D" id="1.10.10.60">
    <property type="entry name" value="Homeodomain-like"/>
    <property type="match status" value="1"/>
</dbReference>
<feature type="region of interest" description="Disordered" evidence="6">
    <location>
        <begin position="1"/>
        <end position="38"/>
    </location>
</feature>
<evidence type="ECO:0000256" key="4">
    <source>
        <dbReference type="ARBA" id="ARBA00023163"/>
    </source>
</evidence>
<proteinExistence type="predicted"/>
<keyword evidence="4" id="KW-0804">Transcription</keyword>
<feature type="compositionally biased region" description="Basic and acidic residues" evidence="6">
    <location>
        <begin position="1"/>
        <end position="19"/>
    </location>
</feature>
<dbReference type="GO" id="GO:0005634">
    <property type="term" value="C:nucleus"/>
    <property type="evidence" value="ECO:0007669"/>
    <property type="project" value="UniProtKB-SubCell"/>
</dbReference>
<evidence type="ECO:0000313" key="11">
    <source>
        <dbReference type="Proteomes" id="UP001445335"/>
    </source>
</evidence>
<dbReference type="PANTHER" id="PTHR12802:SF155">
    <property type="entry name" value="DEUBIQUITINASE MYSM1"/>
    <property type="match status" value="1"/>
</dbReference>
<feature type="compositionally biased region" description="Low complexity" evidence="6">
    <location>
        <begin position="1024"/>
        <end position="1038"/>
    </location>
</feature>
<feature type="region of interest" description="Disordered" evidence="6">
    <location>
        <begin position="540"/>
        <end position="575"/>
    </location>
</feature>
<feature type="domain" description="HTH myb-type" evidence="9">
    <location>
        <begin position="29"/>
        <end position="81"/>
    </location>
</feature>
<dbReference type="SUPFAM" id="SSF46689">
    <property type="entry name" value="Homeodomain-like"/>
    <property type="match status" value="1"/>
</dbReference>
<feature type="region of interest" description="Disordered" evidence="6">
    <location>
        <begin position="1140"/>
        <end position="1193"/>
    </location>
</feature>
<evidence type="ECO:0000256" key="6">
    <source>
        <dbReference type="SAM" id="MobiDB-lite"/>
    </source>
</evidence>
<evidence type="ECO:0000259" key="8">
    <source>
        <dbReference type="PROSITE" id="PS51293"/>
    </source>
</evidence>
<evidence type="ECO:0000256" key="3">
    <source>
        <dbReference type="ARBA" id="ARBA00023125"/>
    </source>
</evidence>
<dbReference type="PROSITE" id="PS50090">
    <property type="entry name" value="MYB_LIKE"/>
    <property type="match status" value="1"/>
</dbReference>
<feature type="region of interest" description="Disordered" evidence="6">
    <location>
        <begin position="889"/>
        <end position="911"/>
    </location>
</feature>
<protein>
    <submittedName>
        <fullName evidence="10">Uncharacterized protein</fullName>
    </submittedName>
</protein>
<dbReference type="PANTHER" id="PTHR12802">
    <property type="entry name" value="SWI/SNF COMPLEX-RELATED"/>
    <property type="match status" value="1"/>
</dbReference>
<gene>
    <name evidence="10" type="ORF">WJX81_001358</name>
</gene>
<feature type="compositionally biased region" description="Basic and acidic residues" evidence="6">
    <location>
        <begin position="82"/>
        <end position="91"/>
    </location>
</feature>
<dbReference type="PROSITE" id="PS51293">
    <property type="entry name" value="SANT"/>
    <property type="match status" value="1"/>
</dbReference>
<feature type="region of interest" description="Disordered" evidence="6">
    <location>
        <begin position="259"/>
        <end position="296"/>
    </location>
</feature>
<feature type="compositionally biased region" description="Basic residues" evidence="6">
    <location>
        <begin position="96"/>
        <end position="106"/>
    </location>
</feature>
<dbReference type="GO" id="GO:0010468">
    <property type="term" value="P:regulation of gene expression"/>
    <property type="evidence" value="ECO:0007669"/>
    <property type="project" value="UniProtKB-ARBA"/>
</dbReference>
<keyword evidence="11" id="KW-1185">Reference proteome</keyword>
<evidence type="ECO:0000256" key="5">
    <source>
        <dbReference type="ARBA" id="ARBA00023242"/>
    </source>
</evidence>
<dbReference type="SMART" id="SM00717">
    <property type="entry name" value="SANT"/>
    <property type="match status" value="1"/>
</dbReference>
<evidence type="ECO:0000256" key="1">
    <source>
        <dbReference type="ARBA" id="ARBA00004123"/>
    </source>
</evidence>
<feature type="region of interest" description="Disordered" evidence="6">
    <location>
        <begin position="82"/>
        <end position="130"/>
    </location>
</feature>
<dbReference type="CDD" id="cd00167">
    <property type="entry name" value="SANT"/>
    <property type="match status" value="1"/>
</dbReference>
<dbReference type="EMBL" id="JALJOU010000045">
    <property type="protein sequence ID" value="KAK9831490.1"/>
    <property type="molecule type" value="Genomic_DNA"/>
</dbReference>
<keyword evidence="5" id="KW-0539">Nucleus</keyword>
<evidence type="ECO:0000259" key="9">
    <source>
        <dbReference type="PROSITE" id="PS51294"/>
    </source>
</evidence>
<dbReference type="NCBIfam" id="TIGR01557">
    <property type="entry name" value="myb_SHAQKYF"/>
    <property type="match status" value="1"/>
</dbReference>
<evidence type="ECO:0000259" key="7">
    <source>
        <dbReference type="PROSITE" id="PS50090"/>
    </source>
</evidence>
<accession>A0AAW1RD39</accession>
<evidence type="ECO:0000313" key="10">
    <source>
        <dbReference type="EMBL" id="KAK9831490.1"/>
    </source>
</evidence>
<keyword evidence="2" id="KW-0805">Transcription regulation</keyword>
<feature type="compositionally biased region" description="Gly residues" evidence="6">
    <location>
        <begin position="458"/>
        <end position="486"/>
    </location>
</feature>
<name>A0AAW1RD39_9CHLO</name>
<feature type="compositionally biased region" description="Polar residues" evidence="6">
    <location>
        <begin position="415"/>
        <end position="424"/>
    </location>
</feature>
<dbReference type="InterPro" id="IPR001005">
    <property type="entry name" value="SANT/Myb"/>
</dbReference>
<dbReference type="GO" id="GO:0003677">
    <property type="term" value="F:DNA binding"/>
    <property type="evidence" value="ECO:0007669"/>
    <property type="project" value="UniProtKB-KW"/>
</dbReference>
<feature type="domain" description="Myb-like" evidence="7">
    <location>
        <begin position="27"/>
        <end position="77"/>
    </location>
</feature>
<keyword evidence="3" id="KW-0238">DNA-binding</keyword>
<organism evidence="10 11">
    <name type="scientific">Elliptochloris bilobata</name>
    <dbReference type="NCBI Taxonomy" id="381761"/>
    <lineage>
        <taxon>Eukaryota</taxon>
        <taxon>Viridiplantae</taxon>
        <taxon>Chlorophyta</taxon>
        <taxon>core chlorophytes</taxon>
        <taxon>Trebouxiophyceae</taxon>
        <taxon>Trebouxiophyceae incertae sedis</taxon>
        <taxon>Elliptochloris clade</taxon>
        <taxon>Elliptochloris</taxon>
    </lineage>
</organism>
<comment type="caution">
    <text evidence="10">The sequence shown here is derived from an EMBL/GenBank/DDBJ whole genome shotgun (WGS) entry which is preliminary data.</text>
</comment>
<dbReference type="InterPro" id="IPR009057">
    <property type="entry name" value="Homeodomain-like_sf"/>
</dbReference>
<feature type="compositionally biased region" description="Acidic residues" evidence="6">
    <location>
        <begin position="1708"/>
        <end position="1717"/>
    </location>
</feature>
<feature type="compositionally biased region" description="Gly residues" evidence="6">
    <location>
        <begin position="371"/>
        <end position="381"/>
    </location>
</feature>
<reference evidence="10 11" key="1">
    <citation type="journal article" date="2024" name="Nat. Commun.">
        <title>Phylogenomics reveals the evolutionary origins of lichenization in chlorophyte algae.</title>
        <authorList>
            <person name="Puginier C."/>
            <person name="Libourel C."/>
            <person name="Otte J."/>
            <person name="Skaloud P."/>
            <person name="Haon M."/>
            <person name="Grisel S."/>
            <person name="Petersen M."/>
            <person name="Berrin J.G."/>
            <person name="Delaux P.M."/>
            <person name="Dal Grande F."/>
            <person name="Keller J."/>
        </authorList>
    </citation>
    <scope>NUCLEOTIDE SEQUENCE [LARGE SCALE GENOMIC DNA]</scope>
    <source>
        <strain evidence="10 11">SAG 245.80</strain>
    </source>
</reference>
<dbReference type="InterPro" id="IPR017884">
    <property type="entry name" value="SANT_dom"/>
</dbReference>
<dbReference type="FunFam" id="1.10.10.60:FF:000023">
    <property type="entry name" value="protein REVEILLE 6 isoform X1"/>
    <property type="match status" value="1"/>
</dbReference>
<feature type="region of interest" description="Disordered" evidence="6">
    <location>
        <begin position="1609"/>
        <end position="1717"/>
    </location>
</feature>
<feature type="region of interest" description="Disordered" evidence="6">
    <location>
        <begin position="359"/>
        <end position="424"/>
    </location>
</feature>
<evidence type="ECO:0000256" key="2">
    <source>
        <dbReference type="ARBA" id="ARBA00023015"/>
    </source>
</evidence>
<feature type="region of interest" description="Disordered" evidence="6">
    <location>
        <begin position="442"/>
        <end position="519"/>
    </location>
</feature>
<feature type="compositionally biased region" description="Low complexity" evidence="6">
    <location>
        <begin position="273"/>
        <end position="282"/>
    </location>
</feature>
<feature type="compositionally biased region" description="Polar residues" evidence="6">
    <location>
        <begin position="1041"/>
        <end position="1055"/>
    </location>
</feature>
<feature type="domain" description="SANT" evidence="8">
    <location>
        <begin position="30"/>
        <end position="81"/>
    </location>
</feature>
<comment type="subcellular location">
    <subcellularLocation>
        <location evidence="1">Nucleus</location>
    </subcellularLocation>
</comment>
<dbReference type="InterPro" id="IPR006447">
    <property type="entry name" value="Myb_dom_plants"/>
</dbReference>
<dbReference type="InterPro" id="IPR017930">
    <property type="entry name" value="Myb_dom"/>
</dbReference>
<feature type="compositionally biased region" description="Basic and acidic residues" evidence="6">
    <location>
        <begin position="1154"/>
        <end position="1163"/>
    </location>
</feature>
<sequence>MDEERETARSLHEGGEPSKRKARKPYVISKQRERWSDHEHTRFLEALKLYGRAWRRIEEHIGTKTAVQIRSHAQKFFTKVEKYGGPEDEIHIPPPRPKRKPSKPYPRKSAAGGSSAATDPGPLGRARSSGIGSMLGSGLGSGFAPAPARLPELPIFVGGGLGDAGGAPVAAVAAAASAAAAAAAAAVVAAAGEHVQAQLQACPPQGFPFWGLPPSMRANVSGTGGGTGGGNINSIGQDCTGTSEPGGAAALAPAARLHGSDGGSACSREENGRAAAGAAAPEELGRPGDTGATSHSHPEWAAVVAAAAAAASGWEIRSLAGHPGMRPLAGVMERSTGGAAGAAAAPTAADRLAAAAGLPPARRAEKARRPVGGGSGGGGTAAGAKAAAEMGSRSAQLPESASPERTGAQVPAANAGSNDTDTSAQANGYQCAAARAAYPGDADVLEGEGSGSNPMGNGSSGGGSNGDANGSNGGAGGSGSGNGSGTGKARDNRDDSGAAGAAGADLAPSIGTSKAQPAGDAAAGAGARAAVQGCTCPGSAAGASGGKAGSDEGCTSSGPPGARARNPNSDHMPSDEAAAAAALSALPFAAAAQGTVDAAQMAQATSSLQQAGLASYFLQPAYTAQLAQLQQAAMLPWGAQTPFEMLSSVLSFQAFANQQQVAAQSLAAGPRGDDAAATLSCPVGSALQGDANRSSSAPLARPESLLLKELLHQLRTHFGVATAARACCTVCQAMRCGYPRRAAGGLGAVLGALSTARSDAAPAGCSADGHAADGGGNPLPAGAEDWRARARTCQALAEVLLEVLVLRRLPPLIAVSQRADSEVSADLSPDSQGESRWLGSLAALLTAHSELGFVLGEARAGDVPLISLPAAVELAATVLAALKRSCPRAPAWPARQPPKAPPERDGAAPSPGIAAHALRLALQCLNRHPTAAPPCVEGVEAGAMGAAATRLAQCALALHALSVTEADHAVELVVADAWSASARQSQSTGSPAAACNVTACKRRCEDCAPAPSSKRASLGNMHTPHAASAAPCPSVAPHLTDPSSASRRSNPTNAQRLGDPSGASRLSDPSSASCLSEWAFSSAEARGILVEDAGSGDADSEEALASNPLSTLAGGSEEAREAWWQHYIAVKQELVDFVLQDVPPDDGDSALDPSSDRNPDPRGEPCVADAVWSAPSAAGWGRREGRGGGDAAGARHGAVMAQLLRGTPRQREWRALQAAAAELAAEGVLAAAAAAADAAGPGPGGAQAAVEAALQAVAKHVGPKQQQRAAYAACYAVNPLSGQATLRMALQGAEAAPVGAAALWAAACLHRSVGGAAMAAGVPEAALTAAYLRLIDVLARVSALEQPKKKGAPPLRLLSEALQARDGGHVALCAALEGLLGCVLRPLPVGVAAAHAAAALAGISQAVAGDDHADLEEPAWVSRKAVACSGGACDWFLGVADAAMLACAALSRTLQARTSAGGSAHAPGVEQAAAALLAVLPMLEERCRGATRDLISLLACPDADVADSELTALCESAACGLSLEPQLAALCPLLEDACVRLPQAQVARLAEEAAMAGSGNVLLLEQLQELLEAAHEAGDAGAAGAEPLHERVAAAMAEALQQLSCDARGTCSSSEEEGGAGDKEACSEGEGQDSARAPEAPRAVLPGSLPGKRRGSSARSGNPFVRAALAEMARRQGTRRRASYPDPNPAFDPRDGEPELDAAVASSDGEEEDSFSDLDDFIVCQPGRDYGQLFSAEFAYSGRKMTVYPRSKRL</sequence>
<dbReference type="Proteomes" id="UP001445335">
    <property type="component" value="Unassembled WGS sequence"/>
</dbReference>
<feature type="compositionally biased region" description="Low complexity" evidence="6">
    <location>
        <begin position="382"/>
        <end position="391"/>
    </location>
</feature>